<feature type="transmembrane region" description="Helical" evidence="2">
    <location>
        <begin position="63"/>
        <end position="83"/>
    </location>
</feature>
<keyword evidence="1" id="KW-0732">Signal</keyword>
<keyword evidence="2" id="KW-1133">Transmembrane helix</keyword>
<dbReference type="Gene3D" id="3.90.1720.10">
    <property type="entry name" value="endopeptidase domain like (from Nostoc punctiforme)"/>
    <property type="match status" value="1"/>
</dbReference>
<dbReference type="SUPFAM" id="SSF69318">
    <property type="entry name" value="Integrin alpha N-terminal domain"/>
    <property type="match status" value="2"/>
</dbReference>
<dbReference type="PANTHER" id="PTHR44103">
    <property type="entry name" value="PROPROTEIN CONVERTASE P"/>
    <property type="match status" value="1"/>
</dbReference>
<organism evidence="4 5">
    <name type="scientific">Nonomuraea turkmeniaca</name>
    <dbReference type="NCBI Taxonomy" id="103838"/>
    <lineage>
        <taxon>Bacteria</taxon>
        <taxon>Bacillati</taxon>
        <taxon>Actinomycetota</taxon>
        <taxon>Actinomycetes</taxon>
        <taxon>Streptosporangiales</taxon>
        <taxon>Streptosporangiaceae</taxon>
        <taxon>Nonomuraea</taxon>
    </lineage>
</organism>
<feature type="domain" description="Peptidase C51" evidence="3">
    <location>
        <begin position="145"/>
        <end position="238"/>
    </location>
</feature>
<dbReference type="Gene3D" id="2.115.10.10">
    <property type="entry name" value="Tachylectin 2"/>
    <property type="match status" value="1"/>
</dbReference>
<evidence type="ECO:0000313" key="5">
    <source>
        <dbReference type="Proteomes" id="UP000309128"/>
    </source>
</evidence>
<keyword evidence="2" id="KW-0472">Membrane</keyword>
<dbReference type="AlphaFoldDB" id="A0A5S4FYI2"/>
<evidence type="ECO:0000256" key="1">
    <source>
        <dbReference type="ARBA" id="ARBA00022729"/>
    </source>
</evidence>
<dbReference type="Pfam" id="PF13517">
    <property type="entry name" value="FG-GAP_3"/>
    <property type="match status" value="2"/>
</dbReference>
<proteinExistence type="predicted"/>
<gene>
    <name evidence="4" type="ORF">ETD86_24690</name>
</gene>
<dbReference type="InterPro" id="IPR007921">
    <property type="entry name" value="CHAP_dom"/>
</dbReference>
<accession>A0A5S4FYI2</accession>
<protein>
    <submittedName>
        <fullName evidence="4">CHAP domain-containing protein</fullName>
    </submittedName>
</protein>
<reference evidence="4 5" key="1">
    <citation type="submission" date="2019-05" db="EMBL/GenBank/DDBJ databases">
        <title>Draft genome sequence of Nonomuraea turkmeniaca DSM 43926.</title>
        <authorList>
            <person name="Saricaoglu S."/>
            <person name="Isik K."/>
        </authorList>
    </citation>
    <scope>NUCLEOTIDE SEQUENCE [LARGE SCALE GENOMIC DNA]</scope>
    <source>
        <strain evidence="4 5">DSM 43926</strain>
    </source>
</reference>
<dbReference type="Pfam" id="PF05257">
    <property type="entry name" value="CHAP"/>
    <property type="match status" value="1"/>
</dbReference>
<sequence length="594" mass="62132">MRNAVRGALVAPCSLTGRDPPPTEPARHSCHRRRSNALRISTDFMTMLPPKPSRRGSALRGSLVRLIASSVTLAVPAAAMVALTATPAIAATRSGIVAIAERELADGQRNVERPAGSNCNYYTGVFRTWKESSGCGSGDGVQFRNSDWCADFSKYVWRAAGVTYADIPETSDGVLTGWASSFKDYGTTYGTWHTRAASGYTPLPGDAVVFDWDQSGDIDHVGIVTSANSSTITTIEGNSGNETRAKSYSRGDVDIVGYSAPVGITPEVPAEPEDATGEAVDFDGDGRPDLVGTLADGTLRAYLGTGSPGVPGVAGRGVDIGSGWTGITRISVADVDNDGRSDLVGRRSDGELYAFLNASSVGAVNVNNRVLIGTGWNVISRVNIADIDNDGKVDVIGRHNDGTLYTYLNKGVAGAPNIATKVTIGTGWNAITHVNIADLDNDGKVDVIGRHSDGTLYAYLNKGVAGAPNIATKVTIGTGWDRMSLISVADLDNDGKTDVTARASDGTLYAYLNKGTAGAPNIATKVLIGTGWNAINRFTVADLDNDGKTDVIGRHTDGSLYAYLNKGTPGAPNIATKVTIGTGWNAITRLAVAN</sequence>
<dbReference type="Proteomes" id="UP000309128">
    <property type="component" value="Unassembled WGS sequence"/>
</dbReference>
<evidence type="ECO:0000259" key="3">
    <source>
        <dbReference type="Pfam" id="PF05257"/>
    </source>
</evidence>
<dbReference type="InterPro" id="IPR013517">
    <property type="entry name" value="FG-GAP"/>
</dbReference>
<evidence type="ECO:0000256" key="2">
    <source>
        <dbReference type="SAM" id="Phobius"/>
    </source>
</evidence>
<dbReference type="InterPro" id="IPR028994">
    <property type="entry name" value="Integrin_alpha_N"/>
</dbReference>
<comment type="caution">
    <text evidence="4">The sequence shown here is derived from an EMBL/GenBank/DDBJ whole genome shotgun (WGS) entry which is preliminary data.</text>
</comment>
<dbReference type="PANTHER" id="PTHR44103:SF1">
    <property type="entry name" value="PROPROTEIN CONVERTASE P"/>
    <property type="match status" value="1"/>
</dbReference>
<dbReference type="OrthoDB" id="166934at2"/>
<keyword evidence="5" id="KW-1185">Reference proteome</keyword>
<keyword evidence="2" id="KW-0812">Transmembrane</keyword>
<evidence type="ECO:0000313" key="4">
    <source>
        <dbReference type="EMBL" id="TMR16588.1"/>
    </source>
</evidence>
<name>A0A5S4FYI2_9ACTN</name>
<dbReference type="EMBL" id="VCKY01000087">
    <property type="protein sequence ID" value="TMR16588.1"/>
    <property type="molecule type" value="Genomic_DNA"/>
</dbReference>